<dbReference type="InterPro" id="IPR011051">
    <property type="entry name" value="RmlC_Cupin_sf"/>
</dbReference>
<dbReference type="Proteomes" id="UP001335100">
    <property type="component" value="Unassembled WGS sequence"/>
</dbReference>
<dbReference type="CDD" id="cd00093">
    <property type="entry name" value="HTH_XRE"/>
    <property type="match status" value="1"/>
</dbReference>
<protein>
    <submittedName>
        <fullName evidence="3">XRE family transcriptional regulator</fullName>
    </submittedName>
</protein>
<accession>A0ABU7HV21</accession>
<organism evidence="3 4">
    <name type="scientific">Pseudomonas ulcerans</name>
    <dbReference type="NCBI Taxonomy" id="3115852"/>
    <lineage>
        <taxon>Bacteria</taxon>
        <taxon>Pseudomonadati</taxon>
        <taxon>Pseudomonadota</taxon>
        <taxon>Gammaproteobacteria</taxon>
        <taxon>Pseudomonadales</taxon>
        <taxon>Pseudomonadaceae</taxon>
        <taxon>Pseudomonas</taxon>
    </lineage>
</organism>
<reference evidence="3 4" key="1">
    <citation type="submission" date="2024-01" db="EMBL/GenBank/DDBJ databases">
        <title>Unpublished Manusciprt.</title>
        <authorList>
            <person name="Duman M."/>
            <person name="Valdes E.G."/>
            <person name="Ajmi N."/>
            <person name="Altun S."/>
            <person name="Saticioglu I.B."/>
        </authorList>
    </citation>
    <scope>NUCLEOTIDE SEQUENCE [LARGE SCALE GENOMIC DNA]</scope>
    <source>
        <strain evidence="3 4">148P</strain>
    </source>
</reference>
<evidence type="ECO:0000256" key="1">
    <source>
        <dbReference type="ARBA" id="ARBA00023125"/>
    </source>
</evidence>
<dbReference type="PANTHER" id="PTHR46797">
    <property type="entry name" value="HTH-TYPE TRANSCRIPTIONAL REGULATOR"/>
    <property type="match status" value="1"/>
</dbReference>
<feature type="domain" description="HTH cro/C1-type" evidence="2">
    <location>
        <begin position="15"/>
        <end position="69"/>
    </location>
</feature>
<dbReference type="InterPro" id="IPR014710">
    <property type="entry name" value="RmlC-like_jellyroll"/>
</dbReference>
<dbReference type="PROSITE" id="PS50943">
    <property type="entry name" value="HTH_CROC1"/>
    <property type="match status" value="1"/>
</dbReference>
<dbReference type="EMBL" id="JAZDQJ010000024">
    <property type="protein sequence ID" value="MEE1935389.1"/>
    <property type="molecule type" value="Genomic_DNA"/>
</dbReference>
<evidence type="ECO:0000313" key="3">
    <source>
        <dbReference type="EMBL" id="MEE1935389.1"/>
    </source>
</evidence>
<dbReference type="Gene3D" id="2.60.120.10">
    <property type="entry name" value="Jelly Rolls"/>
    <property type="match status" value="1"/>
</dbReference>
<proteinExistence type="predicted"/>
<dbReference type="RefSeq" id="WP_330076137.1">
    <property type="nucleotide sequence ID" value="NZ_JAZDQJ010000024.1"/>
</dbReference>
<dbReference type="SUPFAM" id="SSF47413">
    <property type="entry name" value="lambda repressor-like DNA-binding domains"/>
    <property type="match status" value="1"/>
</dbReference>
<dbReference type="SUPFAM" id="SSF51182">
    <property type="entry name" value="RmlC-like cupins"/>
    <property type="match status" value="1"/>
</dbReference>
<evidence type="ECO:0000313" key="4">
    <source>
        <dbReference type="Proteomes" id="UP001335100"/>
    </source>
</evidence>
<dbReference type="CDD" id="cd02209">
    <property type="entry name" value="cupin_XRE_C"/>
    <property type="match status" value="1"/>
</dbReference>
<name>A0ABU7HV21_9PSED</name>
<dbReference type="Gene3D" id="1.10.260.40">
    <property type="entry name" value="lambda repressor-like DNA-binding domains"/>
    <property type="match status" value="1"/>
</dbReference>
<dbReference type="InterPro" id="IPR001387">
    <property type="entry name" value="Cro/C1-type_HTH"/>
</dbReference>
<sequence>MTTENDLDARIGARIRTERESRGWSLTELSQRAAVSRAMIHKVERGESSPTANLLGKLSGAFGLSISSLIARAETRQGRLLRAQDQPAWTDPETGYLRRHVSPQSDLPVDLLQITLPAGKHVPMPAAAYAFQRQLIWVLQGALVFDEGGVHHHMGPGDCLELGPPVDCVFRNDSDNDCIYAIALLKQR</sequence>
<keyword evidence="1" id="KW-0238">DNA-binding</keyword>
<evidence type="ECO:0000259" key="2">
    <source>
        <dbReference type="PROSITE" id="PS50943"/>
    </source>
</evidence>
<dbReference type="InterPro" id="IPR010982">
    <property type="entry name" value="Lambda_DNA-bd_dom_sf"/>
</dbReference>
<comment type="caution">
    <text evidence="3">The sequence shown here is derived from an EMBL/GenBank/DDBJ whole genome shotgun (WGS) entry which is preliminary data.</text>
</comment>
<dbReference type="InterPro" id="IPR050807">
    <property type="entry name" value="TransReg_Diox_bact_type"/>
</dbReference>
<gene>
    <name evidence="3" type="ORF">V0R50_19335</name>
</gene>
<dbReference type="SMART" id="SM00530">
    <property type="entry name" value="HTH_XRE"/>
    <property type="match status" value="1"/>
</dbReference>
<dbReference type="Pfam" id="PF01381">
    <property type="entry name" value="HTH_3"/>
    <property type="match status" value="1"/>
</dbReference>
<dbReference type="PANTHER" id="PTHR46797:SF10">
    <property type="entry name" value="BLR1115 PROTEIN"/>
    <property type="match status" value="1"/>
</dbReference>
<keyword evidence="4" id="KW-1185">Reference proteome</keyword>